<organism evidence="1 2">
    <name type="scientific">Flavobacterium ardleyense</name>
    <dbReference type="NCBI Taxonomy" id="2038737"/>
    <lineage>
        <taxon>Bacteria</taxon>
        <taxon>Pseudomonadati</taxon>
        <taxon>Bacteroidota</taxon>
        <taxon>Flavobacteriia</taxon>
        <taxon>Flavobacteriales</taxon>
        <taxon>Flavobacteriaceae</taxon>
        <taxon>Flavobacterium</taxon>
    </lineage>
</organism>
<proteinExistence type="predicted"/>
<sequence length="128" mass="15103">MLTVENDVSLSKKQKLARLQLHEIESKQGIPFLLQYNLIKQFQMQKELLQMQEKFQVEVKTLYFINNFEDESLPQSIGEVLKIMTMKILEISRLIEIQELNKVKIFILNLIEVLLNSINDWPNSIGRL</sequence>
<gene>
    <name evidence="1" type="ORF">ACFSX9_00335</name>
</gene>
<comment type="caution">
    <text evidence="1">The sequence shown here is derived from an EMBL/GenBank/DDBJ whole genome shotgun (WGS) entry which is preliminary data.</text>
</comment>
<dbReference type="EMBL" id="JBHUOL010000001">
    <property type="protein sequence ID" value="MFD2907170.1"/>
    <property type="molecule type" value="Genomic_DNA"/>
</dbReference>
<accession>A0ABW5Z2W4</accession>
<evidence type="ECO:0000313" key="1">
    <source>
        <dbReference type="EMBL" id="MFD2907170.1"/>
    </source>
</evidence>
<reference evidence="2" key="1">
    <citation type="journal article" date="2019" name="Int. J. Syst. Evol. Microbiol.">
        <title>The Global Catalogue of Microorganisms (GCM) 10K type strain sequencing project: providing services to taxonomists for standard genome sequencing and annotation.</title>
        <authorList>
            <consortium name="The Broad Institute Genomics Platform"/>
            <consortium name="The Broad Institute Genome Sequencing Center for Infectious Disease"/>
            <person name="Wu L."/>
            <person name="Ma J."/>
        </authorList>
    </citation>
    <scope>NUCLEOTIDE SEQUENCE [LARGE SCALE GENOMIC DNA]</scope>
    <source>
        <strain evidence="2">KCTC 52644</strain>
    </source>
</reference>
<keyword evidence="2" id="KW-1185">Reference proteome</keyword>
<dbReference type="Proteomes" id="UP001597549">
    <property type="component" value="Unassembled WGS sequence"/>
</dbReference>
<protein>
    <submittedName>
        <fullName evidence="1">Uncharacterized protein</fullName>
    </submittedName>
</protein>
<evidence type="ECO:0000313" key="2">
    <source>
        <dbReference type="Proteomes" id="UP001597549"/>
    </source>
</evidence>
<dbReference type="RefSeq" id="WP_379802961.1">
    <property type="nucleotide sequence ID" value="NZ_JBHUOL010000001.1"/>
</dbReference>
<name>A0ABW5Z2W4_9FLAO</name>